<keyword evidence="3" id="KW-1185">Reference proteome</keyword>
<dbReference type="PANTHER" id="PTHR43245">
    <property type="entry name" value="BIFUNCTIONAL POLYMYXIN RESISTANCE PROTEIN ARNA"/>
    <property type="match status" value="1"/>
</dbReference>
<dbReference type="Pfam" id="PF01370">
    <property type="entry name" value="Epimerase"/>
    <property type="match status" value="1"/>
</dbReference>
<dbReference type="PANTHER" id="PTHR43245:SF13">
    <property type="entry name" value="UDP-D-APIOSE_UDP-D-XYLOSE SYNTHASE 2"/>
    <property type="match status" value="1"/>
</dbReference>
<dbReference type="Gene3D" id="3.90.25.10">
    <property type="entry name" value="UDP-galactose 4-epimerase, domain 1"/>
    <property type="match status" value="1"/>
</dbReference>
<proteinExistence type="predicted"/>
<name>A0A6F8VCR8_9PROT</name>
<dbReference type="CDD" id="cd05256">
    <property type="entry name" value="UDP_AE_SDR_e"/>
    <property type="match status" value="1"/>
</dbReference>
<organism evidence="2 3">
    <name type="scientific">Sulfurimicrobium lacus</name>
    <dbReference type="NCBI Taxonomy" id="2715678"/>
    <lineage>
        <taxon>Bacteria</taxon>
        <taxon>Pseudomonadati</taxon>
        <taxon>Pseudomonadota</taxon>
        <taxon>Betaproteobacteria</taxon>
        <taxon>Nitrosomonadales</taxon>
        <taxon>Sulfuricellaceae</taxon>
        <taxon>Sulfurimicrobium</taxon>
    </lineage>
</organism>
<dbReference type="InterPro" id="IPR050177">
    <property type="entry name" value="Lipid_A_modif_metabolic_enz"/>
</dbReference>
<evidence type="ECO:0000313" key="3">
    <source>
        <dbReference type="Proteomes" id="UP000502260"/>
    </source>
</evidence>
<gene>
    <name evidence="2" type="ORF">SKTS_14410</name>
</gene>
<dbReference type="InterPro" id="IPR036291">
    <property type="entry name" value="NAD(P)-bd_dom_sf"/>
</dbReference>
<dbReference type="Gene3D" id="3.40.50.720">
    <property type="entry name" value="NAD(P)-binding Rossmann-like Domain"/>
    <property type="match status" value="1"/>
</dbReference>
<dbReference type="Proteomes" id="UP000502260">
    <property type="component" value="Chromosome"/>
</dbReference>
<feature type="domain" description="NAD-dependent epimerase/dehydratase" evidence="1">
    <location>
        <begin position="18"/>
        <end position="264"/>
    </location>
</feature>
<dbReference type="KEGG" id="slac:SKTS_14410"/>
<sequence length="344" mass="38611">MTRFQDAQQHLKGHQYHWLITGVAGFIGSNLLEALLILNQKVTGLDNFSTGYRHNLDQVQALVGAEAWENFDFIEGDIRNLEDCVRACKNVDYVLHEAALGSVPRSIENPILANENNITGFLNMLVASRDAPVKRFVYAASSSTYGDHPDLPKVESVIGNPLSPYAVTKYVNELYADVFARCYGTESIGLRYFNIFGPRQDPNGAYAAVIPQWVAALIKNQTLYINGDGETSRDFCFIDNVVQANVLAALADSPESTNQVYNVALNERTSLNQLYEMMRSLLLEQFPHLNNHRPQYVDFREGDVRHSQADISKAGRLLGFEPTHRIDQGLKQAMDWYVAHLSPQ</sequence>
<dbReference type="SUPFAM" id="SSF51735">
    <property type="entry name" value="NAD(P)-binding Rossmann-fold domains"/>
    <property type="match status" value="1"/>
</dbReference>
<dbReference type="PRINTS" id="PR01713">
    <property type="entry name" value="NUCEPIMERASE"/>
</dbReference>
<dbReference type="InterPro" id="IPR001509">
    <property type="entry name" value="Epimerase_deHydtase"/>
</dbReference>
<evidence type="ECO:0000313" key="2">
    <source>
        <dbReference type="EMBL" id="BCB26555.1"/>
    </source>
</evidence>
<accession>A0A6F8VCR8</accession>
<reference evidence="3" key="1">
    <citation type="submission" date="2020-03" db="EMBL/GenBank/DDBJ databases">
        <title>Complete genome sequence of sulfur-oxidizing bacterium skT11.</title>
        <authorList>
            <person name="Kanda M."/>
            <person name="Kojima H."/>
            <person name="Fukui M."/>
        </authorList>
    </citation>
    <scope>NUCLEOTIDE SEQUENCE [LARGE SCALE GENOMIC DNA]</scope>
    <source>
        <strain evidence="3">skT11</strain>
    </source>
</reference>
<dbReference type="RefSeq" id="WP_173062488.1">
    <property type="nucleotide sequence ID" value="NZ_AP022853.1"/>
</dbReference>
<evidence type="ECO:0000259" key="1">
    <source>
        <dbReference type="Pfam" id="PF01370"/>
    </source>
</evidence>
<dbReference type="AlphaFoldDB" id="A0A6F8VCR8"/>
<dbReference type="EMBL" id="AP022853">
    <property type="protein sequence ID" value="BCB26555.1"/>
    <property type="molecule type" value="Genomic_DNA"/>
</dbReference>
<protein>
    <submittedName>
        <fullName evidence="2">Capsular polysaccharide biosynthesis protein</fullName>
    </submittedName>
</protein>